<keyword evidence="6" id="KW-1185">Reference proteome</keyword>
<evidence type="ECO:0000313" key="6">
    <source>
        <dbReference type="Proteomes" id="UP001470230"/>
    </source>
</evidence>
<gene>
    <name evidence="5" type="ORF">M9Y10_026004</name>
</gene>
<dbReference type="PANTHER" id="PTHR24123">
    <property type="entry name" value="ANKYRIN REPEAT-CONTAINING"/>
    <property type="match status" value="1"/>
</dbReference>
<dbReference type="PROSITE" id="PS50297">
    <property type="entry name" value="ANK_REP_REGION"/>
    <property type="match status" value="1"/>
</dbReference>
<dbReference type="Pfam" id="PF12796">
    <property type="entry name" value="Ank_2"/>
    <property type="match status" value="4"/>
</dbReference>
<reference evidence="5 6" key="1">
    <citation type="submission" date="2024-04" db="EMBL/GenBank/DDBJ databases">
        <title>Tritrichomonas musculus Genome.</title>
        <authorList>
            <person name="Alves-Ferreira E."/>
            <person name="Grigg M."/>
            <person name="Lorenzi H."/>
            <person name="Galac M."/>
        </authorList>
    </citation>
    <scope>NUCLEOTIDE SEQUENCE [LARGE SCALE GENOMIC DNA]</scope>
    <source>
        <strain evidence="5 6">EAF2021</strain>
    </source>
</reference>
<dbReference type="InterPro" id="IPR051165">
    <property type="entry name" value="Multifunctional_ANK_Repeat"/>
</dbReference>
<dbReference type="InterPro" id="IPR036770">
    <property type="entry name" value="Ankyrin_rpt-contain_sf"/>
</dbReference>
<accession>A0ABR2H959</accession>
<dbReference type="SMART" id="SM00248">
    <property type="entry name" value="ANK"/>
    <property type="match status" value="17"/>
</dbReference>
<feature type="repeat" description="ANK" evidence="3">
    <location>
        <begin position="673"/>
        <end position="695"/>
    </location>
</feature>
<evidence type="ECO:0000256" key="1">
    <source>
        <dbReference type="ARBA" id="ARBA00022737"/>
    </source>
</evidence>
<evidence type="ECO:0000259" key="4">
    <source>
        <dbReference type="Pfam" id="PF11929"/>
    </source>
</evidence>
<comment type="caution">
    <text evidence="5">The sequence shown here is derived from an EMBL/GenBank/DDBJ whole genome shotgun (WGS) entry which is preliminary data.</text>
</comment>
<organism evidence="5 6">
    <name type="scientific">Tritrichomonas musculus</name>
    <dbReference type="NCBI Taxonomy" id="1915356"/>
    <lineage>
        <taxon>Eukaryota</taxon>
        <taxon>Metamonada</taxon>
        <taxon>Parabasalia</taxon>
        <taxon>Tritrichomonadida</taxon>
        <taxon>Tritrichomonadidae</taxon>
        <taxon>Tritrichomonas</taxon>
    </lineage>
</organism>
<evidence type="ECO:0000256" key="3">
    <source>
        <dbReference type="PROSITE-ProRule" id="PRU00023"/>
    </source>
</evidence>
<dbReference type="Proteomes" id="UP001470230">
    <property type="component" value="Unassembled WGS sequence"/>
</dbReference>
<keyword evidence="1" id="KW-0677">Repeat</keyword>
<keyword evidence="2 3" id="KW-0040">ANK repeat</keyword>
<dbReference type="CDD" id="cd18186">
    <property type="entry name" value="BTB_POZ_ZBTB_KLHL-like"/>
    <property type="match status" value="1"/>
</dbReference>
<dbReference type="Pfam" id="PF11929">
    <property type="entry name" value="DUF3447"/>
    <property type="match status" value="1"/>
</dbReference>
<evidence type="ECO:0000313" key="5">
    <source>
        <dbReference type="EMBL" id="KAK8842421.1"/>
    </source>
</evidence>
<dbReference type="InterPro" id="IPR002110">
    <property type="entry name" value="Ankyrin_rpt"/>
</dbReference>
<protein>
    <recommendedName>
        <fullName evidence="4">DUF3447 domain-containing protein</fullName>
    </recommendedName>
</protein>
<dbReference type="EMBL" id="JAPFFF010000038">
    <property type="protein sequence ID" value="KAK8842421.1"/>
    <property type="molecule type" value="Genomic_DNA"/>
</dbReference>
<dbReference type="PANTHER" id="PTHR24123:SF129">
    <property type="entry name" value="PROTEIN, PUTATIVE-RELATED"/>
    <property type="match status" value="1"/>
</dbReference>
<dbReference type="PROSITE" id="PS50088">
    <property type="entry name" value="ANK_REPEAT"/>
    <property type="match status" value="1"/>
</dbReference>
<proteinExistence type="predicted"/>
<dbReference type="SUPFAM" id="SSF48403">
    <property type="entry name" value="Ankyrin repeat"/>
    <property type="match status" value="3"/>
</dbReference>
<feature type="domain" description="DUF3447" evidence="4">
    <location>
        <begin position="244"/>
        <end position="319"/>
    </location>
</feature>
<dbReference type="Gene3D" id="1.25.40.20">
    <property type="entry name" value="Ankyrin repeat-containing domain"/>
    <property type="match status" value="6"/>
</dbReference>
<sequence>MDIKEYLEKKLQIQNEILEISSDKQTVEDLNLDKINQYYYDLNINENENEFRSFFNLLNNISSNIHRSPDFLNKIDKILLLIKNDFKKYYEDSELFLILNKSLNKRILFFLIENQILKINYYISDYMINDFEYTYLIYFFKELKPFLDAEKIQAIEKEYDVYSENFNQNRKNGENEQKICKMIRNDSIKDFVSYISMTNFPLKSIIKKSIYETNPLLIKNDVSLIEYAAFFGAINIFNYLRMNNVELTPSLWIYAIHGNNPEIIHLLEEYHVEPEDKTYEKCIEEAIKCFDEDIANYLIQQKDIPLNIIYSFGLANYNYNYFPSNFDCNEIFFNLCKNGHFFLVEKMLQTNQIVDINFKMKDQIVDYDGFCSPLIVSISNNHANIVDLLLKCGGIDINDEFIEYKKGFYQLVGNGLYNAVLHDNSKIVKLLLNDKNIDVNKKSYQKFFLADSFIQMNENIPLFMAIENKNIEIIKLLLSHPKIDINMYSLIYDANKKKIVVNENSQLFHRQTALYLTIKSECLEIVKLLLNHPNVDVNIMSFNTNSDDKYEETPLYCSIRENKDEITKLFLMHPKINVNIKSHIFIKEYEIIEPALNLAIKNENTPIVKLLLDSQNIDVNIKSIKVINTHKSIESPLSLAIKKGNKEVVMKLLKFQNINVNFKSHSIFNNVETSETSLHIAVKNENIEIVKLLLQFPLIDVNKKSIKFEQKDGFCADDNKTKNTALQISILNGNYEMTSILLSHQNIDVNEQGVNISNSNVREWNALIMAIEQNNIKIVKLLLSHPKIEVNTIYSNKNINFKRVDRSPLFLAIEKRYDKIAELLIERNDIDVNFISLYKNETSSKIKRITTLHKAFEKRNGKIIQILLNKENINVNMKSIIYKSDFENSFFKEEKTTLEYAIGYGNINIIRSLLAKENLDFNHKSESSYFLNGELEKKCKSPLEISIEKKDPEIFQILINYYSEKYDLTTENLNHLYNMNEDEKIKSIISNFLHKH</sequence>
<evidence type="ECO:0000256" key="2">
    <source>
        <dbReference type="ARBA" id="ARBA00023043"/>
    </source>
</evidence>
<dbReference type="InterPro" id="IPR020683">
    <property type="entry name" value="DUF3447"/>
</dbReference>
<name>A0ABR2H959_9EUKA</name>